<dbReference type="GO" id="GO:0016757">
    <property type="term" value="F:glycosyltransferase activity"/>
    <property type="evidence" value="ECO:0007669"/>
    <property type="project" value="UniProtKB-UniRule"/>
</dbReference>
<feature type="active site" evidence="6">
    <location>
        <position position="164"/>
    </location>
</feature>
<comment type="similarity">
    <text evidence="6">Belongs to the DarT ADP-ribosyltransferase family.</text>
</comment>
<dbReference type="GO" id="GO:0003677">
    <property type="term" value="F:DNA binding"/>
    <property type="evidence" value="ECO:0007669"/>
    <property type="project" value="UniProtKB-UniRule"/>
</dbReference>
<dbReference type="GO" id="GO:0016779">
    <property type="term" value="F:nucleotidyltransferase activity"/>
    <property type="evidence" value="ECO:0007669"/>
    <property type="project" value="UniProtKB-UniRule"/>
</dbReference>
<evidence type="ECO:0000313" key="8">
    <source>
        <dbReference type="EMBL" id="EAC1535279.1"/>
    </source>
</evidence>
<comment type="caution">
    <text evidence="6">Lacks conserved residue(s) required for the propagation of feature annotation.</text>
</comment>
<feature type="domain" description="DarT" evidence="7">
    <location>
        <begin position="10"/>
        <end position="214"/>
    </location>
</feature>
<dbReference type="InterPro" id="IPR003607">
    <property type="entry name" value="HD/PDEase_dom"/>
</dbReference>
<comment type="catalytic activity">
    <reaction evidence="6">
        <text>a thymidine in DNA + NAD(+) = an N-(ADP-alpha-D-ribosyl)-thymidine in DNA + nicotinamide + H(+)</text>
        <dbReference type="Rhea" id="RHEA:71651"/>
        <dbReference type="Rhea" id="RHEA-COMP:13556"/>
        <dbReference type="Rhea" id="RHEA-COMP:18051"/>
        <dbReference type="ChEBI" id="CHEBI:15378"/>
        <dbReference type="ChEBI" id="CHEBI:17154"/>
        <dbReference type="ChEBI" id="CHEBI:57540"/>
        <dbReference type="ChEBI" id="CHEBI:137386"/>
        <dbReference type="ChEBI" id="CHEBI:191199"/>
    </reaction>
</comment>
<comment type="caution">
    <text evidence="8">The sequence shown here is derived from an EMBL/GenBank/DDBJ whole genome shotgun (WGS) entry which is preliminary data.</text>
</comment>
<dbReference type="PROSITE" id="PS52018">
    <property type="entry name" value="DART"/>
    <property type="match status" value="1"/>
</dbReference>
<keyword evidence="3 6" id="KW-0808">Transferase</keyword>
<dbReference type="Proteomes" id="UP000531962">
    <property type="component" value="Unassembled WGS sequence"/>
</dbReference>
<sequence length="448" mass="50693">MTVPVHHRHRNAYHFTSVDNLESIIETGLFSTNQKIARRISHVNVADEGIQGRRAVMQVPNTNGRCVHDYVPFYFAKKTPMQLSVLHKKNVDQQFIIYLSVSILSLETRNGSYFTDASANTVNPPNFYSGNTQADQLDVLDWATIDNNAWGYADETQRHKKMAELLLPDHVSLSEINQIITWNRSMSDIVRSIFQNKGIVPPNIVEGDFQHYYYQPGNWSSSLVTGPVVLKMLFDEAIEYVTSFQRETRPKFQSISDALSAIRGNFSSIQELEDIDGLGTSYGPHNEDVGSHSRRVASLVVNSPEFYQLDSIHQEVLELAAYLHDIGKGPKTRWNNNYMHEADGEHPRKSLAMLQRILTEDLPVIQTDLVRKIMMLVTYDDLLGEIVAKGRNKNQLFDIVTSSEDINMLVALSKADIGSLSQVWLAQVSDGIDDLRDEVLQRLQGNSL</sequence>
<dbReference type="Pfam" id="PF14487">
    <property type="entry name" value="DarT"/>
    <property type="match status" value="1"/>
</dbReference>
<evidence type="ECO:0000256" key="4">
    <source>
        <dbReference type="ARBA" id="ARBA00022695"/>
    </source>
</evidence>
<evidence type="ECO:0000256" key="1">
    <source>
        <dbReference type="ARBA" id="ARBA00022649"/>
    </source>
</evidence>
<keyword evidence="2 6" id="KW-0328">Glycosyltransferase</keyword>
<keyword evidence="1 6" id="KW-1277">Toxin-antitoxin system</keyword>
<evidence type="ECO:0000256" key="6">
    <source>
        <dbReference type="PROSITE-ProRule" id="PRU01362"/>
    </source>
</evidence>
<reference evidence="8 10" key="1">
    <citation type="submission" date="2018-10" db="EMBL/GenBank/DDBJ databases">
        <authorList>
            <consortium name="NARMS: The National Antimicrobial Resistance Monitoring System"/>
        </authorList>
    </citation>
    <scope>NUCLEOTIDE SEQUENCE [LARGE SCALE GENOMIC DNA]</scope>
    <source>
        <strain evidence="9 11">19MD07CB01-EC</strain>
        <strain evidence="8 10">CVM N17EC1330</strain>
    </source>
</reference>
<dbReference type="AlphaFoldDB" id="A0A246W588"/>
<dbReference type="SUPFAM" id="SSF109604">
    <property type="entry name" value="HD-domain/PDEase-like"/>
    <property type="match status" value="1"/>
</dbReference>
<evidence type="ECO:0000313" key="9">
    <source>
        <dbReference type="EMBL" id="EFD6886636.1"/>
    </source>
</evidence>
<dbReference type="CDD" id="cd00077">
    <property type="entry name" value="HDc"/>
    <property type="match status" value="1"/>
</dbReference>
<keyword evidence="5 6" id="KW-0238">DNA-binding</keyword>
<accession>A0A246W588</accession>
<dbReference type="Gene3D" id="1.10.3210.10">
    <property type="entry name" value="Hypothetical protein af1432"/>
    <property type="match status" value="1"/>
</dbReference>
<dbReference type="InterPro" id="IPR006674">
    <property type="entry name" value="HD_domain"/>
</dbReference>
<keyword evidence="4 6" id="KW-0548">Nucleotidyltransferase</keyword>
<dbReference type="RefSeq" id="WP_001527053.1">
    <property type="nucleotide sequence ID" value="NZ_CABWJG010000035.1"/>
</dbReference>
<dbReference type="Pfam" id="PF01966">
    <property type="entry name" value="HD"/>
    <property type="match status" value="1"/>
</dbReference>
<feature type="active site" description="Proton acceptor" evidence="6">
    <location>
        <position position="54"/>
    </location>
</feature>
<organism evidence="8 10">
    <name type="scientific">Escherichia coli</name>
    <dbReference type="NCBI Taxonomy" id="562"/>
    <lineage>
        <taxon>Bacteria</taxon>
        <taxon>Pseudomonadati</taxon>
        <taxon>Pseudomonadota</taxon>
        <taxon>Gammaproteobacteria</taxon>
        <taxon>Enterobacterales</taxon>
        <taxon>Enterobacteriaceae</taxon>
        <taxon>Escherichia</taxon>
    </lineage>
</organism>
<dbReference type="EMBL" id="AAAGZE010000142">
    <property type="protein sequence ID" value="EAC1535279.1"/>
    <property type="molecule type" value="Genomic_DNA"/>
</dbReference>
<dbReference type="SMART" id="SM00471">
    <property type="entry name" value="HDc"/>
    <property type="match status" value="1"/>
</dbReference>
<proteinExistence type="inferred from homology"/>
<dbReference type="Proteomes" id="UP000382540">
    <property type="component" value="Unassembled WGS sequence"/>
</dbReference>
<evidence type="ECO:0000256" key="3">
    <source>
        <dbReference type="ARBA" id="ARBA00022679"/>
    </source>
</evidence>
<evidence type="ECO:0000256" key="5">
    <source>
        <dbReference type="ARBA" id="ARBA00023125"/>
    </source>
</evidence>
<dbReference type="EMBL" id="AASKVF010000035">
    <property type="protein sequence ID" value="EFD6886636.1"/>
    <property type="molecule type" value="Genomic_DNA"/>
</dbReference>
<feature type="binding site" evidence="6">
    <location>
        <position position="54"/>
    </location>
    <ligand>
        <name>NAD(+)</name>
        <dbReference type="ChEBI" id="CHEBI:57540"/>
    </ligand>
</feature>
<protein>
    <submittedName>
        <fullName evidence="8">DUF4433 domain-containing protein</fullName>
    </submittedName>
</protein>
<evidence type="ECO:0000313" key="10">
    <source>
        <dbReference type="Proteomes" id="UP000382540"/>
    </source>
</evidence>
<name>A0A246W588_ECOLX</name>
<evidence type="ECO:0000256" key="2">
    <source>
        <dbReference type="ARBA" id="ARBA00022676"/>
    </source>
</evidence>
<dbReference type="InterPro" id="IPR029494">
    <property type="entry name" value="DarT"/>
</dbReference>
<evidence type="ECO:0000313" key="11">
    <source>
        <dbReference type="Proteomes" id="UP000531962"/>
    </source>
</evidence>
<feature type="binding site" evidence="6">
    <location>
        <begin position="14"/>
        <end position="16"/>
    </location>
    <ligand>
        <name>NAD(+)</name>
        <dbReference type="ChEBI" id="CHEBI:57540"/>
    </ligand>
</feature>
<gene>
    <name evidence="8" type="ORF">D9J61_25310</name>
    <name evidence="9" type="ORF">FZU14_20855</name>
</gene>
<evidence type="ECO:0000259" key="7">
    <source>
        <dbReference type="PROSITE" id="PS52018"/>
    </source>
</evidence>